<dbReference type="AlphaFoldDB" id="A0A398CDL8"/>
<dbReference type="EMBL" id="QXJM01000052">
    <property type="protein sequence ID" value="RIE00525.1"/>
    <property type="molecule type" value="Genomic_DNA"/>
</dbReference>
<sequence>MGIPVLRSRVMKELKKRLKRKKWPVWSLGLVAAIFLISAAVGAASVYLIVSSGKTERVAEAWSPVISADEPGVDATPRERTLHSLSRWNGEVEVVLHRVYLCGEETRMLGRHATSEARDLLISHLDWDAKFDRTGTVVMEEKIDDLSPACRSTSYIGLDEDGNLSLFDGPPRKDNVVRTFFQLDVGLLESSLSKERLHELANGIKVSDKDEYNSVLSTFSDYALERSESVLQPRT</sequence>
<reference evidence="2 3" key="1">
    <citation type="submission" date="2018-09" db="EMBL/GenBank/DDBJ databases">
        <title>Cohnella cavernae sp. nov., isolated from a karst cave.</title>
        <authorList>
            <person name="Zhu H."/>
        </authorList>
    </citation>
    <scope>NUCLEOTIDE SEQUENCE [LARGE SCALE GENOMIC DNA]</scope>
    <source>
        <strain evidence="2 3">K2E09-144</strain>
    </source>
</reference>
<dbReference type="Proteomes" id="UP000266340">
    <property type="component" value="Unassembled WGS sequence"/>
</dbReference>
<feature type="domain" description="Bypass of forespore C C-terminal" evidence="1">
    <location>
        <begin position="144"/>
        <end position="220"/>
    </location>
</feature>
<evidence type="ECO:0000313" key="3">
    <source>
        <dbReference type="Proteomes" id="UP000266340"/>
    </source>
</evidence>
<accession>A0A398CDL8</accession>
<proteinExistence type="predicted"/>
<dbReference type="InterPro" id="IPR015050">
    <property type="entry name" value="BofC_C"/>
</dbReference>
<protein>
    <recommendedName>
        <fullName evidence="1">Bypass of forespore C C-terminal domain-containing protein</fullName>
    </recommendedName>
</protein>
<evidence type="ECO:0000259" key="1">
    <source>
        <dbReference type="Pfam" id="PF08955"/>
    </source>
</evidence>
<evidence type="ECO:0000313" key="2">
    <source>
        <dbReference type="EMBL" id="RIE00525.1"/>
    </source>
</evidence>
<comment type="caution">
    <text evidence="2">The sequence shown here is derived from an EMBL/GenBank/DDBJ whole genome shotgun (WGS) entry which is preliminary data.</text>
</comment>
<keyword evidence="3" id="KW-1185">Reference proteome</keyword>
<gene>
    <name evidence="2" type="ORF">D3H35_27665</name>
</gene>
<dbReference type="Gene3D" id="3.30.70.1740">
    <property type="entry name" value="Bypass-of-forespore C, C-terminal domain"/>
    <property type="match status" value="1"/>
</dbReference>
<organism evidence="2 3">
    <name type="scientific">Cohnella faecalis</name>
    <dbReference type="NCBI Taxonomy" id="2315694"/>
    <lineage>
        <taxon>Bacteria</taxon>
        <taxon>Bacillati</taxon>
        <taxon>Bacillota</taxon>
        <taxon>Bacilli</taxon>
        <taxon>Bacillales</taxon>
        <taxon>Paenibacillaceae</taxon>
        <taxon>Cohnella</taxon>
    </lineage>
</organism>
<dbReference type="InterPro" id="IPR038117">
    <property type="entry name" value="BofC_C_sf"/>
</dbReference>
<name>A0A398CDL8_9BACL</name>
<dbReference type="Pfam" id="PF08955">
    <property type="entry name" value="BofC_C"/>
    <property type="match status" value="1"/>
</dbReference>